<feature type="coiled-coil region" evidence="1">
    <location>
        <begin position="92"/>
        <end position="194"/>
    </location>
</feature>
<evidence type="ECO:0008006" key="4">
    <source>
        <dbReference type="Google" id="ProtNLM"/>
    </source>
</evidence>
<comment type="caution">
    <text evidence="2">The sequence shown here is derived from an EMBL/GenBank/DDBJ whole genome shotgun (WGS) entry which is preliminary data.</text>
</comment>
<keyword evidence="1" id="KW-0175">Coiled coil</keyword>
<dbReference type="EMBL" id="JAWJWF010000002">
    <property type="protein sequence ID" value="KAK6638230.1"/>
    <property type="molecule type" value="Genomic_DNA"/>
</dbReference>
<proteinExistence type="predicted"/>
<dbReference type="Proteomes" id="UP001359485">
    <property type="component" value="Unassembled WGS sequence"/>
</dbReference>
<keyword evidence="3" id="KW-1185">Reference proteome</keyword>
<reference evidence="2 3" key="1">
    <citation type="submission" date="2023-09" db="EMBL/GenBank/DDBJ databases">
        <title>Genomes of two closely related lineages of the louse Polyplax serrata with different host specificities.</title>
        <authorList>
            <person name="Martinu J."/>
            <person name="Tarabai H."/>
            <person name="Stefka J."/>
            <person name="Hypsa V."/>
        </authorList>
    </citation>
    <scope>NUCLEOTIDE SEQUENCE [LARGE SCALE GENOMIC DNA]</scope>
    <source>
        <strain evidence="2">98ZLc_SE</strain>
    </source>
</reference>
<evidence type="ECO:0000256" key="1">
    <source>
        <dbReference type="SAM" id="Coils"/>
    </source>
</evidence>
<feature type="coiled-coil region" evidence="1">
    <location>
        <begin position="287"/>
        <end position="321"/>
    </location>
</feature>
<organism evidence="2 3">
    <name type="scientific">Polyplax serrata</name>
    <name type="common">Common mouse louse</name>
    <dbReference type="NCBI Taxonomy" id="468196"/>
    <lineage>
        <taxon>Eukaryota</taxon>
        <taxon>Metazoa</taxon>
        <taxon>Ecdysozoa</taxon>
        <taxon>Arthropoda</taxon>
        <taxon>Hexapoda</taxon>
        <taxon>Insecta</taxon>
        <taxon>Pterygota</taxon>
        <taxon>Neoptera</taxon>
        <taxon>Paraneoptera</taxon>
        <taxon>Psocodea</taxon>
        <taxon>Troctomorpha</taxon>
        <taxon>Phthiraptera</taxon>
        <taxon>Anoplura</taxon>
        <taxon>Polyplacidae</taxon>
        <taxon>Polyplax</taxon>
    </lineage>
</organism>
<name>A0ABR1BDB2_POLSC</name>
<dbReference type="PANTHER" id="PTHR31540">
    <property type="entry name" value="CENTROSOMAL PROTEIN OF 131 KDA"/>
    <property type="match status" value="1"/>
</dbReference>
<sequence>MFTQAAIKGFRGKRASAYDFFDGNLVELKNVHSFLEKMEKESDTLIQRANDHKKDSSIACHQETFLSPRVRDLMKKTPVELAHQVHTLNLQIDDQKKGIKLLRETLREEKQKTEELRLSHKEAMEKTNAEAEVLVQRHQKFIKQLLNEKKNLNETVTNLVSDLKLKEEKFKKNMKAMEERHQVEVKRAKEAQATADKIKREKWMESKTQKIKEMTVKGLEPELTRMAAIQQEQIQELKALQKVELEAVKEKAAEKTSILLEDLRMDLLRERTTAIARETENLRIRMEKEFQVERDQYENTIKKLREQIKIEEEKLNDQETAFSHRMLKCRREFDDEKERMVRDFNEKSDETRRHHEVELGKLRESLEAEKEIWMINSKKQEEMKLLEREGELREQCKRDRDREIERVIDMVEKEYSRQQSELNEETENKLKKLRLKFESEMKEAEANENFLKEKLSKVKCQLAGKEETIAELNSEIRQLQGDLTFQKKRCKEMTSERSNLTDIIRREFETKLDEMDKGREVLEKEMQALREKHLLDLAKKDELNLKVKNEMQRELTKVYSRIKTASNKKDAVIESLKNENKATLERCQELELLLDRQRRNLLLQ</sequence>
<evidence type="ECO:0000313" key="2">
    <source>
        <dbReference type="EMBL" id="KAK6638230.1"/>
    </source>
</evidence>
<accession>A0ABR1BDB2</accession>
<dbReference type="PANTHER" id="PTHR31540:SF1">
    <property type="entry name" value="CENTROSOMAL PROTEIN OF 131 KDA"/>
    <property type="match status" value="1"/>
</dbReference>
<evidence type="ECO:0000313" key="3">
    <source>
        <dbReference type="Proteomes" id="UP001359485"/>
    </source>
</evidence>
<gene>
    <name evidence="2" type="ORF">RUM44_008659</name>
</gene>
<protein>
    <recommendedName>
        <fullName evidence="4">Centrosomal protein of 131 kDa</fullName>
    </recommendedName>
</protein>
<dbReference type="InterPro" id="IPR030465">
    <property type="entry name" value="CEP131"/>
</dbReference>
<feature type="coiled-coil region" evidence="1">
    <location>
        <begin position="408"/>
        <end position="600"/>
    </location>
</feature>